<feature type="transmembrane region" description="Helical" evidence="7">
    <location>
        <begin position="35"/>
        <end position="57"/>
    </location>
</feature>
<evidence type="ECO:0000256" key="4">
    <source>
        <dbReference type="ARBA" id="ARBA00023136"/>
    </source>
</evidence>
<dbReference type="Proteomes" id="UP001143548">
    <property type="component" value="Unassembled WGS sequence"/>
</dbReference>
<feature type="transmembrane region" description="Helical" evidence="7">
    <location>
        <begin position="232"/>
        <end position="250"/>
    </location>
</feature>
<feature type="transmembrane region" description="Helical" evidence="7">
    <location>
        <begin position="69"/>
        <end position="89"/>
    </location>
</feature>
<dbReference type="InterPro" id="IPR052337">
    <property type="entry name" value="SAT4-like"/>
</dbReference>
<dbReference type="EMBL" id="BROQ01000068">
    <property type="protein sequence ID" value="GKZ23470.1"/>
    <property type="molecule type" value="Genomic_DNA"/>
</dbReference>
<feature type="transmembrane region" description="Helical" evidence="7">
    <location>
        <begin position="147"/>
        <end position="167"/>
    </location>
</feature>
<keyword evidence="3 7" id="KW-1133">Transmembrane helix</keyword>
<dbReference type="AlphaFoldDB" id="A0A9W5YT61"/>
<evidence type="ECO:0000256" key="3">
    <source>
        <dbReference type="ARBA" id="ARBA00022989"/>
    </source>
</evidence>
<evidence type="ECO:0000313" key="10">
    <source>
        <dbReference type="Proteomes" id="UP001143548"/>
    </source>
</evidence>
<comment type="subcellular location">
    <subcellularLocation>
        <location evidence="1">Membrane</location>
        <topology evidence="1">Multi-pass membrane protein</topology>
    </subcellularLocation>
</comment>
<accession>A0A9W5YT61</accession>
<gene>
    <name evidence="9" type="ORF">AbraCBS73388_009841</name>
</gene>
<reference evidence="9" key="1">
    <citation type="submission" date="2022-07" db="EMBL/GenBank/DDBJ databases">
        <title>Taxonomy of Aspergillus series Nigri: significant species reduction supported by multi-species coalescent approaches.</title>
        <authorList>
            <person name="Bian C."/>
            <person name="Kusuya Y."/>
            <person name="Sklenar F."/>
            <person name="D'hooge E."/>
            <person name="Yaguchi T."/>
            <person name="Takahashi H."/>
            <person name="Hubka V."/>
        </authorList>
    </citation>
    <scope>NUCLEOTIDE SEQUENCE</scope>
    <source>
        <strain evidence="9">CBS 733.88</strain>
    </source>
</reference>
<keyword evidence="4 7" id="KW-0472">Membrane</keyword>
<dbReference type="PANTHER" id="PTHR33048:SF47">
    <property type="entry name" value="INTEGRAL MEMBRANE PROTEIN-RELATED"/>
    <property type="match status" value="1"/>
</dbReference>
<dbReference type="Pfam" id="PF20684">
    <property type="entry name" value="Fung_rhodopsin"/>
    <property type="match status" value="1"/>
</dbReference>
<feature type="domain" description="Rhodopsin" evidence="8">
    <location>
        <begin position="54"/>
        <end position="313"/>
    </location>
</feature>
<evidence type="ECO:0000256" key="7">
    <source>
        <dbReference type="SAM" id="Phobius"/>
    </source>
</evidence>
<proteinExistence type="inferred from homology"/>
<sequence>MSLTASSTTSSSLAAAATVSLLPPPTEINNTHKVYSVAIGCIIMGIVAALVVLARLFQRWRTGALGADDYCIMPGLVLYLGWTAMAAYINLHAGVGKPLWEITLAEYSIWYQGIAGSSFLYPTMSATIRSSVILLYRRTFATSYPHIILFLWILLACQIIYVIVFTIPQGFFCHPFSAAYTNPLRREQYCNDWMYYDIQVALFSCSMSFDAILLFLPVYPVSKLQMPLKKRIGVGAVLVLGAAASIAAAYKLGVFVDQMNRIDEINPYWLQYAMSRVTPPQFDKYGLTFWIPSQVEPCVGLIGASLPALRGLMIDRFKQLRSRVYPSFSKDGSNNQYRLHPSDQSGSRSQGSGFRRGNVSKSGGTTTAAAADDDGVLLRSDYVELQDHV</sequence>
<dbReference type="GO" id="GO:0016020">
    <property type="term" value="C:membrane"/>
    <property type="evidence" value="ECO:0007669"/>
    <property type="project" value="UniProtKB-SubCell"/>
</dbReference>
<feature type="transmembrane region" description="Helical" evidence="7">
    <location>
        <begin position="198"/>
        <end position="220"/>
    </location>
</feature>
<name>A0A9W5YT61_9EURO</name>
<comment type="similarity">
    <text evidence="5">Belongs to the SAT4 family.</text>
</comment>
<evidence type="ECO:0000313" key="9">
    <source>
        <dbReference type="EMBL" id="GKZ23470.1"/>
    </source>
</evidence>
<feature type="compositionally biased region" description="Low complexity" evidence="6">
    <location>
        <begin position="344"/>
        <end position="367"/>
    </location>
</feature>
<evidence type="ECO:0000256" key="5">
    <source>
        <dbReference type="ARBA" id="ARBA00038359"/>
    </source>
</evidence>
<comment type="caution">
    <text evidence="9">The sequence shown here is derived from an EMBL/GenBank/DDBJ whole genome shotgun (WGS) entry which is preliminary data.</text>
</comment>
<evidence type="ECO:0000256" key="1">
    <source>
        <dbReference type="ARBA" id="ARBA00004141"/>
    </source>
</evidence>
<feature type="transmembrane region" description="Helical" evidence="7">
    <location>
        <begin position="109"/>
        <end position="135"/>
    </location>
</feature>
<dbReference type="InterPro" id="IPR049326">
    <property type="entry name" value="Rhodopsin_dom_fungi"/>
</dbReference>
<evidence type="ECO:0000259" key="8">
    <source>
        <dbReference type="Pfam" id="PF20684"/>
    </source>
</evidence>
<evidence type="ECO:0000256" key="6">
    <source>
        <dbReference type="SAM" id="MobiDB-lite"/>
    </source>
</evidence>
<feature type="region of interest" description="Disordered" evidence="6">
    <location>
        <begin position="328"/>
        <end position="367"/>
    </location>
</feature>
<organism evidence="9 10">
    <name type="scientific">Aspergillus brasiliensis</name>
    <dbReference type="NCBI Taxonomy" id="319629"/>
    <lineage>
        <taxon>Eukaryota</taxon>
        <taxon>Fungi</taxon>
        <taxon>Dikarya</taxon>
        <taxon>Ascomycota</taxon>
        <taxon>Pezizomycotina</taxon>
        <taxon>Eurotiomycetes</taxon>
        <taxon>Eurotiomycetidae</taxon>
        <taxon>Eurotiales</taxon>
        <taxon>Aspergillaceae</taxon>
        <taxon>Aspergillus</taxon>
        <taxon>Aspergillus subgen. Circumdati</taxon>
    </lineage>
</organism>
<protein>
    <recommendedName>
        <fullName evidence="8">Rhodopsin domain-containing protein</fullName>
    </recommendedName>
</protein>
<dbReference type="PANTHER" id="PTHR33048">
    <property type="entry name" value="PTH11-LIKE INTEGRAL MEMBRANE PROTEIN (AFU_ORTHOLOGUE AFUA_5G11245)"/>
    <property type="match status" value="1"/>
</dbReference>
<keyword evidence="2 7" id="KW-0812">Transmembrane</keyword>
<evidence type="ECO:0000256" key="2">
    <source>
        <dbReference type="ARBA" id="ARBA00022692"/>
    </source>
</evidence>